<sequence length="112" mass="12712">MLFAHQIDGRDRECIFVLPMGSVVSYFMAEGSCMRLHIEAGLCAYEDEFEANRYAVREAVLAEAARRLGVPLSEVLLLPFERLKAVCDREAVCGNPWGIRRRARNRSASFCR</sequence>
<proteinExistence type="predicted"/>
<dbReference type="EMBL" id="CP002292">
    <property type="protein sequence ID" value="ADP70664.1"/>
    <property type="molecule type" value="Genomic_DNA"/>
</dbReference>
<dbReference type="Proteomes" id="UP000001399">
    <property type="component" value="Chromosome"/>
</dbReference>
<dbReference type="HOGENOM" id="CLU_2143925_0_0_5"/>
<keyword evidence="2" id="KW-1185">Reference proteome</keyword>
<evidence type="ECO:0000313" key="2">
    <source>
        <dbReference type="Proteomes" id="UP000001399"/>
    </source>
</evidence>
<dbReference type="RefSeq" id="WP_013419066.1">
    <property type="nucleotide sequence ID" value="NC_014664.1"/>
</dbReference>
<gene>
    <name evidence="1" type="ordered locus">Rvan_1407</name>
</gene>
<reference evidence="2" key="1">
    <citation type="journal article" date="2011" name="J. Bacteriol.">
        <title>Genome sequences of eight morphologically diverse alphaproteobacteria.</title>
        <authorList>
            <consortium name="US DOE Joint Genome Institute"/>
            <person name="Brown P.J."/>
            <person name="Kysela D.T."/>
            <person name="Buechlein A."/>
            <person name="Hemmerich C."/>
            <person name="Brun Y.V."/>
        </authorList>
    </citation>
    <scope>NUCLEOTIDE SEQUENCE [LARGE SCALE GENOMIC DNA]</scope>
    <source>
        <strain evidence="2">ATCC 17100 / ATH 3.1.1 / DSM 162 / LMG 4299</strain>
    </source>
</reference>
<organism evidence="1 2">
    <name type="scientific">Rhodomicrobium vannielii (strain ATCC 17100 / DSM 162 / LMG 4299 / NCIMB 10020 / ATH 3.1.1)</name>
    <dbReference type="NCBI Taxonomy" id="648757"/>
    <lineage>
        <taxon>Bacteria</taxon>
        <taxon>Pseudomonadati</taxon>
        <taxon>Pseudomonadota</taxon>
        <taxon>Alphaproteobacteria</taxon>
        <taxon>Hyphomicrobiales</taxon>
        <taxon>Hyphomicrobiaceae</taxon>
        <taxon>Rhodomicrobium</taxon>
    </lineage>
</organism>
<dbReference type="AlphaFoldDB" id="E3I6L7"/>
<accession>E3I6L7</accession>
<name>E3I6L7_RHOVT</name>
<dbReference type="KEGG" id="rva:Rvan_1407"/>
<dbReference type="STRING" id="648757.Rvan_1407"/>
<evidence type="ECO:0000313" key="1">
    <source>
        <dbReference type="EMBL" id="ADP70664.1"/>
    </source>
</evidence>
<protein>
    <submittedName>
        <fullName evidence="1">Uncharacterized protein</fullName>
    </submittedName>
</protein>